<protein>
    <submittedName>
        <fullName evidence="8">MFS transporter</fullName>
    </submittedName>
</protein>
<comment type="subcellular location">
    <subcellularLocation>
        <location evidence="1">Cell membrane</location>
        <topology evidence="1">Multi-pass membrane protein</topology>
    </subcellularLocation>
</comment>
<sequence length="427" mass="45897">MKKMRWVVIFLCFLAIAVNYIDRANLAVAAPQIEKALGIGPAEMGFILSGFFWTYALMQMPFGWFVDRVGARIALPLAVGWWSVFTAATAVTTSVAGMFGCRLLLGVGEAGAYPSCTKLVSQWFQPKERAIATSIFDSGSRVGSALSIPVVALIIGTLGWKAAFVLTGLLGAVWIVGWFVIYRNPTQDAMETAHEAASAAQARGGENVTWASLFRHRTLWGMMLGFFCLNFVIYFFITWFPSYLVQTRGFSLKSLGTLGMIPALIAIPGGWLGGYVSDALFRRGWSLTAARKTCMVGGMLLSSVITLSAFTENTYLMLAFFGIAYGSLAFAAASIWSLPCDVAPTPRHVASIGGIQNFASNLAGIVITTFTGLMVAMTKGSFTIPLVVAGGFCFLGAFGYLVIVGRIEPLSLESDSRDLPKGARSTI</sequence>
<evidence type="ECO:0000259" key="7">
    <source>
        <dbReference type="PROSITE" id="PS50850"/>
    </source>
</evidence>
<dbReference type="STRING" id="1399968.CI15_24205"/>
<dbReference type="CDD" id="cd17319">
    <property type="entry name" value="MFS_ExuT_GudP_like"/>
    <property type="match status" value="1"/>
</dbReference>
<keyword evidence="9" id="KW-1185">Reference proteome</keyword>
<feature type="transmembrane region" description="Helical" evidence="6">
    <location>
        <begin position="260"/>
        <end position="281"/>
    </location>
</feature>
<proteinExistence type="predicted"/>
<dbReference type="InterPro" id="IPR050382">
    <property type="entry name" value="MFS_Na/Anion_cotransporter"/>
</dbReference>
<dbReference type="InterPro" id="IPR011701">
    <property type="entry name" value="MFS"/>
</dbReference>
<feature type="transmembrane region" description="Helical" evidence="6">
    <location>
        <begin position="219"/>
        <end position="240"/>
    </location>
</feature>
<dbReference type="EMBL" id="LRBG01000037">
    <property type="protein sequence ID" value="KXU83665.1"/>
    <property type="molecule type" value="Genomic_DNA"/>
</dbReference>
<feature type="transmembrane region" description="Helical" evidence="6">
    <location>
        <begin position="382"/>
        <end position="403"/>
    </location>
</feature>
<feature type="transmembrane region" description="Helical" evidence="6">
    <location>
        <begin position="316"/>
        <end position="338"/>
    </location>
</feature>
<keyword evidence="3 6" id="KW-0812">Transmembrane</keyword>
<name>A0A149PF26_9BURK</name>
<dbReference type="PANTHER" id="PTHR11662:SF399">
    <property type="entry name" value="FI19708P1-RELATED"/>
    <property type="match status" value="1"/>
</dbReference>
<dbReference type="InterPro" id="IPR000849">
    <property type="entry name" value="Sugar_P_transporter"/>
</dbReference>
<evidence type="ECO:0000256" key="3">
    <source>
        <dbReference type="ARBA" id="ARBA00022692"/>
    </source>
</evidence>
<feature type="transmembrane region" description="Helical" evidence="6">
    <location>
        <begin position="162"/>
        <end position="181"/>
    </location>
</feature>
<dbReference type="AlphaFoldDB" id="A0A149PF26"/>
<feature type="domain" description="Major facilitator superfamily (MFS) profile" evidence="7">
    <location>
        <begin position="8"/>
        <end position="408"/>
    </location>
</feature>
<keyword evidence="4 6" id="KW-1133">Transmembrane helix</keyword>
<dbReference type="RefSeq" id="WP_062132275.1">
    <property type="nucleotide sequence ID" value="NZ_LRBG01000037.1"/>
</dbReference>
<dbReference type="PANTHER" id="PTHR11662">
    <property type="entry name" value="SOLUTE CARRIER FAMILY 17"/>
    <property type="match status" value="1"/>
</dbReference>
<dbReference type="GO" id="GO:0005886">
    <property type="term" value="C:plasma membrane"/>
    <property type="evidence" value="ECO:0007669"/>
    <property type="project" value="UniProtKB-SubCell"/>
</dbReference>
<dbReference type="OrthoDB" id="8596007at2"/>
<dbReference type="InterPro" id="IPR036259">
    <property type="entry name" value="MFS_trans_sf"/>
</dbReference>
<dbReference type="Proteomes" id="UP000075613">
    <property type="component" value="Unassembled WGS sequence"/>
</dbReference>
<feature type="transmembrane region" description="Helical" evidence="6">
    <location>
        <begin position="358"/>
        <end position="376"/>
    </location>
</feature>
<dbReference type="GO" id="GO:0022857">
    <property type="term" value="F:transmembrane transporter activity"/>
    <property type="evidence" value="ECO:0007669"/>
    <property type="project" value="InterPro"/>
</dbReference>
<feature type="transmembrane region" description="Helical" evidence="6">
    <location>
        <begin position="78"/>
        <end position="105"/>
    </location>
</feature>
<dbReference type="InterPro" id="IPR020846">
    <property type="entry name" value="MFS_dom"/>
</dbReference>
<evidence type="ECO:0000313" key="9">
    <source>
        <dbReference type="Proteomes" id="UP000075613"/>
    </source>
</evidence>
<evidence type="ECO:0000256" key="5">
    <source>
        <dbReference type="ARBA" id="ARBA00023136"/>
    </source>
</evidence>
<evidence type="ECO:0000256" key="2">
    <source>
        <dbReference type="ARBA" id="ARBA00022475"/>
    </source>
</evidence>
<evidence type="ECO:0000313" key="8">
    <source>
        <dbReference type="EMBL" id="KXU83665.1"/>
    </source>
</evidence>
<keyword evidence="5 6" id="KW-0472">Membrane</keyword>
<evidence type="ECO:0000256" key="4">
    <source>
        <dbReference type="ARBA" id="ARBA00022989"/>
    </source>
</evidence>
<feature type="transmembrane region" description="Helical" evidence="6">
    <location>
        <begin position="45"/>
        <end position="66"/>
    </location>
</feature>
<comment type="caution">
    <text evidence="8">The sequence shown here is derived from an EMBL/GenBank/DDBJ whole genome shotgun (WGS) entry which is preliminary data.</text>
</comment>
<dbReference type="PROSITE" id="PS50850">
    <property type="entry name" value="MFS"/>
    <property type="match status" value="1"/>
</dbReference>
<accession>A0A149PF26</accession>
<feature type="transmembrane region" description="Helical" evidence="6">
    <location>
        <begin position="293"/>
        <end position="310"/>
    </location>
</feature>
<gene>
    <name evidence="8" type="ORF">CI15_24205</name>
</gene>
<evidence type="ECO:0000256" key="1">
    <source>
        <dbReference type="ARBA" id="ARBA00004651"/>
    </source>
</evidence>
<reference evidence="8 9" key="1">
    <citation type="journal article" date="2015" name="Int. J. Syst. Evol. Microbiol.">
        <title>Burkholderia monticola sp. nov., isolated from mountain soil.</title>
        <authorList>
            <person name="Baek I."/>
            <person name="Seo B."/>
            <person name="Lee I."/>
            <person name="Yi H."/>
            <person name="Chun J."/>
        </authorList>
    </citation>
    <scope>NUCLEOTIDE SEQUENCE [LARGE SCALE GENOMIC DNA]</scope>
    <source>
        <strain evidence="8 9">JC2948</strain>
    </source>
</reference>
<dbReference type="PIRSF" id="PIRSF002808">
    <property type="entry name" value="Hexose_phosphate_transp"/>
    <property type="match status" value="1"/>
</dbReference>
<dbReference type="Pfam" id="PF07690">
    <property type="entry name" value="MFS_1"/>
    <property type="match status" value="1"/>
</dbReference>
<evidence type="ECO:0000256" key="6">
    <source>
        <dbReference type="SAM" id="Phobius"/>
    </source>
</evidence>
<dbReference type="Gene3D" id="1.20.1250.20">
    <property type="entry name" value="MFS general substrate transporter like domains"/>
    <property type="match status" value="2"/>
</dbReference>
<keyword evidence="2" id="KW-1003">Cell membrane</keyword>
<dbReference type="SUPFAM" id="SSF103473">
    <property type="entry name" value="MFS general substrate transporter"/>
    <property type="match status" value="1"/>
</dbReference>
<organism evidence="8 9">
    <name type="scientific">Paraburkholderia monticola</name>
    <dbReference type="NCBI Taxonomy" id="1399968"/>
    <lineage>
        <taxon>Bacteria</taxon>
        <taxon>Pseudomonadati</taxon>
        <taxon>Pseudomonadota</taxon>
        <taxon>Betaproteobacteria</taxon>
        <taxon>Burkholderiales</taxon>
        <taxon>Burkholderiaceae</taxon>
        <taxon>Paraburkholderia</taxon>
    </lineage>
</organism>